<feature type="compositionally biased region" description="Pro residues" evidence="1">
    <location>
        <begin position="313"/>
        <end position="323"/>
    </location>
</feature>
<evidence type="ECO:0000313" key="3">
    <source>
        <dbReference type="Proteomes" id="UP000639403"/>
    </source>
</evidence>
<feature type="region of interest" description="Disordered" evidence="1">
    <location>
        <begin position="204"/>
        <end position="248"/>
    </location>
</feature>
<dbReference type="Proteomes" id="UP000639403">
    <property type="component" value="Unassembled WGS sequence"/>
</dbReference>
<proteinExistence type="predicted"/>
<evidence type="ECO:0000256" key="1">
    <source>
        <dbReference type="SAM" id="MobiDB-lite"/>
    </source>
</evidence>
<reference evidence="2" key="2">
    <citation type="journal article" name="Front. Microbiol.">
        <title>Degradative Capacity of Two Strains of Rhodonia placenta: From Phenotype to Genotype.</title>
        <authorList>
            <person name="Kolle M."/>
            <person name="Horta M.A.C."/>
            <person name="Nowrousian M."/>
            <person name="Ohm R.A."/>
            <person name="Benz J.P."/>
            <person name="Pilgard A."/>
        </authorList>
    </citation>
    <scope>NUCLEOTIDE SEQUENCE</scope>
    <source>
        <strain evidence="2">FPRL280</strain>
    </source>
</reference>
<sequence>MPFSANQSYSAALAGLGFAYPLLLSTNSLNEYNTCWEWVSDSDAFSAPEPTPFPSPSAEHILYPRLPHVVPGKYTGAELASATSPAHDSLPAAHPSTHTGPEQETGDGYEGSSEGAKSAFAQKLLAKRARTGRCQRAALVAGVAPSSSSYKRARAYAASGLGRGLPSGVPAKATRRTAYTVSIPKHKRAIAYAGLGLGLPSSAKARLQRSTAGMQSTEPSADARNPSARPTAQHAEFTRPNLERGAWPVAPSPSILPAPHFSDIAFPEAPTTTIHFSVAPSPSMLPMPFPPHRTHVRYIPSPQTASARMARPSPHPIQRPRPPPRLPLAQIGLGLGLGINLPVVASPVPQSPYTYDHFLL</sequence>
<protein>
    <submittedName>
        <fullName evidence="2">Uncharacterized protein</fullName>
    </submittedName>
</protein>
<feature type="region of interest" description="Disordered" evidence="1">
    <location>
        <begin position="80"/>
        <end position="114"/>
    </location>
</feature>
<reference evidence="2" key="1">
    <citation type="submission" date="2020-11" db="EMBL/GenBank/DDBJ databases">
        <authorList>
            <person name="Koelle M."/>
            <person name="Horta M.A.C."/>
            <person name="Nowrousian M."/>
            <person name="Ohm R.A."/>
            <person name="Benz P."/>
            <person name="Pilgard A."/>
        </authorList>
    </citation>
    <scope>NUCLEOTIDE SEQUENCE</scope>
    <source>
        <strain evidence="2">FPRL280</strain>
    </source>
</reference>
<feature type="region of interest" description="Disordered" evidence="1">
    <location>
        <begin position="302"/>
        <end position="323"/>
    </location>
</feature>
<name>A0A8H7P0S3_9APHY</name>
<dbReference type="AlphaFoldDB" id="A0A8H7P0S3"/>
<dbReference type="EMBL" id="JADOXO010000137">
    <property type="protein sequence ID" value="KAF9812224.1"/>
    <property type="molecule type" value="Genomic_DNA"/>
</dbReference>
<feature type="compositionally biased region" description="Polar residues" evidence="1">
    <location>
        <begin position="208"/>
        <end position="219"/>
    </location>
</feature>
<comment type="caution">
    <text evidence="2">The sequence shown here is derived from an EMBL/GenBank/DDBJ whole genome shotgun (WGS) entry which is preliminary data.</text>
</comment>
<accession>A0A8H7P0S3</accession>
<organism evidence="2 3">
    <name type="scientific">Rhodonia placenta</name>
    <dbReference type="NCBI Taxonomy" id="104341"/>
    <lineage>
        <taxon>Eukaryota</taxon>
        <taxon>Fungi</taxon>
        <taxon>Dikarya</taxon>
        <taxon>Basidiomycota</taxon>
        <taxon>Agaricomycotina</taxon>
        <taxon>Agaricomycetes</taxon>
        <taxon>Polyporales</taxon>
        <taxon>Adustoporiaceae</taxon>
        <taxon>Rhodonia</taxon>
    </lineage>
</organism>
<gene>
    <name evidence="2" type="ORF">IEO21_06308</name>
</gene>
<evidence type="ECO:0000313" key="2">
    <source>
        <dbReference type="EMBL" id="KAF9812224.1"/>
    </source>
</evidence>